<keyword evidence="15 17" id="KW-0472">Membrane</keyword>
<feature type="transmembrane region" description="Helical" evidence="17">
    <location>
        <begin position="240"/>
        <end position="258"/>
    </location>
</feature>
<comment type="function">
    <text evidence="17">Core subunit of the mitochondrial membrane respiratory chain NADH dehydrogenase (Complex I) which catalyzes electron transfer from NADH through the respiratory chain, using ubiquinone as an electron acceptor. Essential for the catalytic activity and assembly of complex I.</text>
</comment>
<comment type="function">
    <text evidence="1">Core subunit of the mitochondrial membrane respiratory chain NADH dehydrogenase (Complex I) that is believed to belong to the minimal assembly required for catalysis. Complex I functions in the transfer of electrons from NADH to the respiratory chain. The immediate electron acceptor for the enzyme is believed to be ubiquinone.</text>
</comment>
<evidence type="ECO:0000313" key="21">
    <source>
        <dbReference type="EMBL" id="WZD61910.1"/>
    </source>
</evidence>
<sequence>MKYMNMFNWWTTLFLLNSISYMLISMKLLFTKKSFLMEWEIIKINSSEIYFSMIIDWMSMMFMSTVLLISSMILLYSNEYMSTNKFESKRFISLINLFILSMMMMIISPNLISIMIGWDGLGMISYCLVIFYSSKKSYNAGMITCLTNRIGDIALLISISWMMSYGSWHFLFYKEIYKEFIIYMILSACFTKSAQMPFYSWLPEAMAAPTPISALVHSSTLVTAGVYLSIRFINKMNMNNIMLLSILTTLMASICANYEFDLKKIIALSTLSQLGLMMTSTFMGMKEMSFMHLITHATFKSLLFMCAGIMIFYSNNNQDIRNLGLTCSNLPMTSLCFSISTMALCGMPFMSGFYSKDLILENMSISKMNMMSFLIMFLSLGLTVSYSTRTIYYLMKEKKLNLNIKLKKFNKMKMSMIVLTILSTCLGSTLMWMMNLDLKISIISKTLKINPMIMILLGMWMGMEMFSFKKYYLNTKIYSFNSNMWNILKMLPKVKMNMLFMSFMFKKNLNTEWGEFIGAKGMSNFLTKSSKMMMLTKKKTFMLSIILWMTTMM</sequence>
<feature type="domain" description="NADH dehydrogenase subunit 5 C-terminal" evidence="20">
    <location>
        <begin position="386"/>
        <end position="553"/>
    </location>
</feature>
<dbReference type="EMBL" id="MZ853173">
    <property type="protein sequence ID" value="WZD61910.1"/>
    <property type="molecule type" value="Genomic_DNA"/>
</dbReference>
<feature type="transmembrane region" description="Helical" evidence="17">
    <location>
        <begin position="214"/>
        <end position="234"/>
    </location>
</feature>
<evidence type="ECO:0000256" key="4">
    <source>
        <dbReference type="ARBA" id="ARBA00021096"/>
    </source>
</evidence>
<proteinExistence type="inferred from homology"/>
<keyword evidence="12 17" id="KW-0520">NAD</keyword>
<dbReference type="PANTHER" id="PTHR42829">
    <property type="entry name" value="NADH-UBIQUINONE OXIDOREDUCTASE CHAIN 5"/>
    <property type="match status" value="1"/>
</dbReference>
<reference evidence="21" key="1">
    <citation type="submission" date="2021-08" db="EMBL/GenBank/DDBJ databases">
        <authorList>
            <person name="Wang X."/>
            <person name="Dai R."/>
        </authorList>
    </citation>
    <scope>NUCLEOTIDE SEQUENCE</scope>
</reference>
<keyword evidence="5 17" id="KW-0813">Transport</keyword>
<dbReference type="GO" id="GO:0042773">
    <property type="term" value="P:ATP synthesis coupled electron transport"/>
    <property type="evidence" value="ECO:0007669"/>
    <property type="project" value="InterPro"/>
</dbReference>
<keyword evidence="7 17" id="KW-0812">Transmembrane</keyword>
<evidence type="ECO:0000256" key="14">
    <source>
        <dbReference type="ARBA" id="ARBA00023128"/>
    </source>
</evidence>
<accession>A0AB38ZHA1</accession>
<evidence type="ECO:0000256" key="10">
    <source>
        <dbReference type="ARBA" id="ARBA00022982"/>
    </source>
</evidence>
<evidence type="ECO:0000256" key="3">
    <source>
        <dbReference type="ARBA" id="ARBA00012944"/>
    </source>
</evidence>
<evidence type="ECO:0000256" key="13">
    <source>
        <dbReference type="ARBA" id="ARBA00023075"/>
    </source>
</evidence>
<geneLocation type="mitochondrion" evidence="21"/>
<dbReference type="Pfam" id="PF00361">
    <property type="entry name" value="Proton_antipo_M"/>
    <property type="match status" value="1"/>
</dbReference>
<keyword evidence="6" id="KW-0679">Respiratory chain</keyword>
<evidence type="ECO:0000256" key="9">
    <source>
        <dbReference type="ARBA" id="ARBA00022967"/>
    </source>
</evidence>
<gene>
    <name evidence="21" type="primary">ND5</name>
</gene>
<evidence type="ECO:0000259" key="20">
    <source>
        <dbReference type="Pfam" id="PF06455"/>
    </source>
</evidence>
<comment type="similarity">
    <text evidence="17">Belongs to the complex I subunit 5 family.</text>
</comment>
<evidence type="ECO:0000256" key="15">
    <source>
        <dbReference type="ARBA" id="ARBA00023136"/>
    </source>
</evidence>
<feature type="transmembrane region" description="Helical" evidence="17">
    <location>
        <begin position="374"/>
        <end position="395"/>
    </location>
</feature>
<feature type="domain" description="NADH-Ubiquinone oxidoreductase (complex I) chain 5 N-terminal" evidence="19">
    <location>
        <begin position="42"/>
        <end position="84"/>
    </location>
</feature>
<dbReference type="AlphaFoldDB" id="A0AB38ZHA1"/>
<feature type="transmembrane region" description="Helical" evidence="17">
    <location>
        <begin position="88"/>
        <end position="106"/>
    </location>
</feature>
<evidence type="ECO:0000259" key="18">
    <source>
        <dbReference type="Pfam" id="PF00361"/>
    </source>
</evidence>
<dbReference type="GO" id="GO:0003954">
    <property type="term" value="F:NADH dehydrogenase activity"/>
    <property type="evidence" value="ECO:0007669"/>
    <property type="project" value="TreeGrafter"/>
</dbReference>
<comment type="subcellular location">
    <subcellularLocation>
        <location evidence="2">Mitochondrion inner membrane</location>
        <topology evidence="2">Multi-pass membrane protein</topology>
    </subcellularLocation>
</comment>
<dbReference type="GO" id="GO:0008137">
    <property type="term" value="F:NADH dehydrogenase (ubiquinone) activity"/>
    <property type="evidence" value="ECO:0007669"/>
    <property type="project" value="UniProtKB-EC"/>
</dbReference>
<feature type="transmembrane region" description="Helical" evidence="17">
    <location>
        <begin position="290"/>
        <end position="313"/>
    </location>
</feature>
<dbReference type="GO" id="GO:0015990">
    <property type="term" value="P:electron transport coupled proton transport"/>
    <property type="evidence" value="ECO:0007669"/>
    <property type="project" value="TreeGrafter"/>
</dbReference>
<keyword evidence="10" id="KW-0249">Electron transport</keyword>
<evidence type="ECO:0000256" key="8">
    <source>
        <dbReference type="ARBA" id="ARBA00022792"/>
    </source>
</evidence>
<dbReference type="InterPro" id="IPR003945">
    <property type="entry name" value="NU5C-like"/>
</dbReference>
<evidence type="ECO:0000256" key="1">
    <source>
        <dbReference type="ARBA" id="ARBA00003257"/>
    </source>
</evidence>
<dbReference type="Pfam" id="PF06455">
    <property type="entry name" value="NADH5_C"/>
    <property type="match status" value="1"/>
</dbReference>
<feature type="transmembrane region" description="Helical" evidence="17">
    <location>
        <begin position="7"/>
        <end position="29"/>
    </location>
</feature>
<dbReference type="PANTHER" id="PTHR42829:SF2">
    <property type="entry name" value="NADH-UBIQUINONE OXIDOREDUCTASE CHAIN 5"/>
    <property type="match status" value="1"/>
</dbReference>
<name>A0AB38ZHA1_9HEMI</name>
<dbReference type="EC" id="7.1.1.2" evidence="3 17"/>
<evidence type="ECO:0000256" key="12">
    <source>
        <dbReference type="ARBA" id="ARBA00023027"/>
    </source>
</evidence>
<dbReference type="Pfam" id="PF00662">
    <property type="entry name" value="Proton_antipo_N"/>
    <property type="match status" value="1"/>
</dbReference>
<evidence type="ECO:0000256" key="11">
    <source>
        <dbReference type="ARBA" id="ARBA00022989"/>
    </source>
</evidence>
<feature type="transmembrane region" description="Helical" evidence="17">
    <location>
        <begin position="112"/>
        <end position="132"/>
    </location>
</feature>
<feature type="transmembrane region" description="Helical" evidence="17">
    <location>
        <begin position="153"/>
        <end position="174"/>
    </location>
</feature>
<feature type="transmembrane region" description="Helical" evidence="17">
    <location>
        <begin position="49"/>
        <end position="76"/>
    </location>
</feature>
<keyword evidence="8" id="KW-0999">Mitochondrion inner membrane</keyword>
<keyword evidence="9" id="KW-1278">Translocase</keyword>
<feature type="transmembrane region" description="Helical" evidence="17">
    <location>
        <begin position="334"/>
        <end position="354"/>
    </location>
</feature>
<evidence type="ECO:0000256" key="2">
    <source>
        <dbReference type="ARBA" id="ARBA00004448"/>
    </source>
</evidence>
<keyword evidence="14 17" id="KW-0496">Mitochondrion</keyword>
<organism evidence="21">
    <name type="scientific">Cicadellidae gen. 1 sp. 2 XYW-2023a</name>
    <dbReference type="NCBI Taxonomy" id="3078490"/>
    <lineage>
        <taxon>Eukaryota</taxon>
        <taxon>Metazoa</taxon>
        <taxon>Ecdysozoa</taxon>
        <taxon>Arthropoda</taxon>
        <taxon>Hexapoda</taxon>
        <taxon>Insecta</taxon>
        <taxon>Pterygota</taxon>
        <taxon>Neoptera</taxon>
        <taxon>Paraneoptera</taxon>
        <taxon>Hemiptera</taxon>
        <taxon>Auchenorrhyncha</taxon>
        <taxon>Membracoidea</taxon>
        <taxon>Cicadellidae</taxon>
    </lineage>
</organism>
<protein>
    <recommendedName>
        <fullName evidence="4 17">NADH-ubiquinone oxidoreductase chain 5</fullName>
        <ecNumber evidence="3 17">7.1.1.2</ecNumber>
    </recommendedName>
</protein>
<keyword evidence="13 17" id="KW-0830">Ubiquinone</keyword>
<comment type="catalytic activity">
    <reaction evidence="16 17">
        <text>a ubiquinone + NADH + 5 H(+)(in) = a ubiquinol + NAD(+) + 4 H(+)(out)</text>
        <dbReference type="Rhea" id="RHEA:29091"/>
        <dbReference type="Rhea" id="RHEA-COMP:9565"/>
        <dbReference type="Rhea" id="RHEA-COMP:9566"/>
        <dbReference type="ChEBI" id="CHEBI:15378"/>
        <dbReference type="ChEBI" id="CHEBI:16389"/>
        <dbReference type="ChEBI" id="CHEBI:17976"/>
        <dbReference type="ChEBI" id="CHEBI:57540"/>
        <dbReference type="ChEBI" id="CHEBI:57945"/>
        <dbReference type="EC" id="7.1.1.2"/>
    </reaction>
</comment>
<feature type="transmembrane region" description="Helical" evidence="17">
    <location>
        <begin position="416"/>
        <end position="434"/>
    </location>
</feature>
<dbReference type="GO" id="GO:0005743">
    <property type="term" value="C:mitochondrial inner membrane"/>
    <property type="evidence" value="ECO:0007669"/>
    <property type="project" value="UniProtKB-SubCell"/>
</dbReference>
<dbReference type="InterPro" id="IPR001750">
    <property type="entry name" value="ND/Mrp_TM"/>
</dbReference>
<evidence type="ECO:0000259" key="19">
    <source>
        <dbReference type="Pfam" id="PF00662"/>
    </source>
</evidence>
<feature type="domain" description="NADH:quinone oxidoreductase/Mrp antiporter transmembrane" evidence="18">
    <location>
        <begin position="108"/>
        <end position="378"/>
    </location>
</feature>
<dbReference type="PRINTS" id="PR01434">
    <property type="entry name" value="NADHDHGNASE5"/>
</dbReference>
<dbReference type="InterPro" id="IPR001516">
    <property type="entry name" value="Proton_antipo_N"/>
</dbReference>
<dbReference type="InterPro" id="IPR010934">
    <property type="entry name" value="NADH_DH_su5_C"/>
</dbReference>
<evidence type="ECO:0000256" key="5">
    <source>
        <dbReference type="ARBA" id="ARBA00022448"/>
    </source>
</evidence>
<evidence type="ECO:0000256" key="16">
    <source>
        <dbReference type="ARBA" id="ARBA00049551"/>
    </source>
</evidence>
<evidence type="ECO:0000256" key="7">
    <source>
        <dbReference type="ARBA" id="ARBA00022692"/>
    </source>
</evidence>
<keyword evidence="11 17" id="KW-1133">Transmembrane helix</keyword>
<feature type="transmembrane region" description="Helical" evidence="17">
    <location>
        <begin position="449"/>
        <end position="468"/>
    </location>
</feature>
<evidence type="ECO:0000256" key="6">
    <source>
        <dbReference type="ARBA" id="ARBA00022660"/>
    </source>
</evidence>
<evidence type="ECO:0000256" key="17">
    <source>
        <dbReference type="RuleBase" id="RU003404"/>
    </source>
</evidence>